<dbReference type="SUPFAM" id="SSF48452">
    <property type="entry name" value="TPR-like"/>
    <property type="match status" value="1"/>
</dbReference>
<dbReference type="Gene3D" id="1.25.40.10">
    <property type="entry name" value="Tetratricopeptide repeat domain"/>
    <property type="match status" value="2"/>
</dbReference>
<name>A0ABQ0MU29_9GAMM</name>
<dbReference type="SMART" id="SM00028">
    <property type="entry name" value="TPR"/>
    <property type="match status" value="4"/>
</dbReference>
<dbReference type="SMART" id="SM00267">
    <property type="entry name" value="GGDEF"/>
    <property type="match status" value="1"/>
</dbReference>
<reference evidence="5 6" key="1">
    <citation type="submission" date="2017-06" db="EMBL/GenBank/DDBJ databases">
        <title>Whole Genome Sequences of Colwellia marinimaniae MTCD1.</title>
        <authorList>
            <person name="Kusumoto H."/>
            <person name="Inoue M."/>
            <person name="Tanikawa K."/>
            <person name="Maeji H."/>
            <person name="Cameron J.H."/>
            <person name="Bartlett D.H."/>
        </authorList>
    </citation>
    <scope>NUCLEOTIDE SEQUENCE [LARGE SCALE GENOMIC DNA]</scope>
    <source>
        <strain evidence="5 6">MTCD1</strain>
    </source>
</reference>
<dbReference type="Pfam" id="PF00990">
    <property type="entry name" value="GGDEF"/>
    <property type="match status" value="1"/>
</dbReference>
<keyword evidence="3" id="KW-1133">Transmembrane helix</keyword>
<comment type="caution">
    <text evidence="5">The sequence shown here is derived from an EMBL/GenBank/DDBJ whole genome shotgun (WGS) entry which is preliminary data.</text>
</comment>
<accession>A0ABQ0MU29</accession>
<keyword evidence="6" id="KW-1185">Reference proteome</keyword>
<dbReference type="InterPro" id="IPR043128">
    <property type="entry name" value="Rev_trsase/Diguanyl_cyclase"/>
</dbReference>
<dbReference type="EC" id="2.7.7.65" evidence="1"/>
<dbReference type="InterPro" id="IPR011990">
    <property type="entry name" value="TPR-like_helical_dom_sf"/>
</dbReference>
<evidence type="ECO:0000259" key="4">
    <source>
        <dbReference type="PROSITE" id="PS50887"/>
    </source>
</evidence>
<dbReference type="InterPro" id="IPR000160">
    <property type="entry name" value="GGDEF_dom"/>
</dbReference>
<dbReference type="InterPro" id="IPR050469">
    <property type="entry name" value="Diguanylate_Cyclase"/>
</dbReference>
<dbReference type="PANTHER" id="PTHR45138:SF9">
    <property type="entry name" value="DIGUANYLATE CYCLASE DGCM-RELATED"/>
    <property type="match status" value="1"/>
</dbReference>
<dbReference type="NCBIfam" id="TIGR00254">
    <property type="entry name" value="GGDEF"/>
    <property type="match status" value="1"/>
</dbReference>
<dbReference type="InterPro" id="IPR029787">
    <property type="entry name" value="Nucleotide_cyclase"/>
</dbReference>
<gene>
    <name evidence="5" type="ORF">MTCD1_01427</name>
</gene>
<evidence type="ECO:0000256" key="1">
    <source>
        <dbReference type="ARBA" id="ARBA00012528"/>
    </source>
</evidence>
<dbReference type="CDD" id="cd01949">
    <property type="entry name" value="GGDEF"/>
    <property type="match status" value="1"/>
</dbReference>
<organism evidence="5 6">
    <name type="scientific">Colwellia marinimaniae</name>
    <dbReference type="NCBI Taxonomy" id="1513592"/>
    <lineage>
        <taxon>Bacteria</taxon>
        <taxon>Pseudomonadati</taxon>
        <taxon>Pseudomonadota</taxon>
        <taxon>Gammaproteobacteria</taxon>
        <taxon>Alteromonadales</taxon>
        <taxon>Colwelliaceae</taxon>
        <taxon>Colwellia</taxon>
    </lineage>
</organism>
<keyword evidence="3" id="KW-0472">Membrane</keyword>
<dbReference type="EMBL" id="BDQM01000008">
    <property type="protein sequence ID" value="GAW95824.1"/>
    <property type="molecule type" value="Genomic_DNA"/>
</dbReference>
<evidence type="ECO:0000256" key="3">
    <source>
        <dbReference type="SAM" id="Phobius"/>
    </source>
</evidence>
<evidence type="ECO:0000256" key="2">
    <source>
        <dbReference type="ARBA" id="ARBA00034247"/>
    </source>
</evidence>
<comment type="catalytic activity">
    <reaction evidence="2">
        <text>2 GTP = 3',3'-c-di-GMP + 2 diphosphate</text>
        <dbReference type="Rhea" id="RHEA:24898"/>
        <dbReference type="ChEBI" id="CHEBI:33019"/>
        <dbReference type="ChEBI" id="CHEBI:37565"/>
        <dbReference type="ChEBI" id="CHEBI:58805"/>
        <dbReference type="EC" id="2.7.7.65"/>
    </reaction>
</comment>
<dbReference type="SUPFAM" id="SSF55073">
    <property type="entry name" value="Nucleotide cyclase"/>
    <property type="match status" value="1"/>
</dbReference>
<dbReference type="PROSITE" id="PS50887">
    <property type="entry name" value="GGDEF"/>
    <property type="match status" value="1"/>
</dbReference>
<evidence type="ECO:0000313" key="6">
    <source>
        <dbReference type="Proteomes" id="UP000197068"/>
    </source>
</evidence>
<protein>
    <recommendedName>
        <fullName evidence="1">diguanylate cyclase</fullName>
        <ecNumber evidence="1">2.7.7.65</ecNumber>
    </recommendedName>
</protein>
<keyword evidence="3" id="KW-0812">Transmembrane</keyword>
<proteinExistence type="predicted"/>
<dbReference type="InterPro" id="IPR019734">
    <property type="entry name" value="TPR_rpt"/>
</dbReference>
<dbReference type="Gene3D" id="3.30.70.270">
    <property type="match status" value="1"/>
</dbReference>
<feature type="domain" description="GGDEF" evidence="4">
    <location>
        <begin position="510"/>
        <end position="643"/>
    </location>
</feature>
<sequence length="644" mass="73620">MINRIKISKVASIRAKFFNIFAAIICMCFSLNGNSYTFEEPSAGMQKPFSQIDELNKKDPALALAFSKKLLAEHHQQMTDFDKATIFSKMALHNLILGHYKVSQGLLDQAYALKVDLKTDTGISMLLTQGSIMDELGNSEQAMEKYLLAEKYAKANENSKLLAESYAYMAYSYSMNHKDTLALKHYHQAYLQLEKIGDELGLAYLKAEMANSYSLLFDDINAIKLATEASDYFKKHQYYFDELFVQNVLAKIHLRKKDYSKAEATYLRVIELTKENNKTEYVYLAYLGLADTYHRSQQHDKARIFWHKYKEVNPDYENPAAEIGAIVLAAKLEIADDNINAAIEALTRVEAILAPLGKHNALSWYIQLYDLQGKVAIIKEDYKTAYFKQEQARELLKIYYNTERETVRSKYKVMFDTDQAILTNKLLEQDKALNKAALENAVQQQKLQNMIIIIILLFVLVLFYFIYRQILNSKALQKIANTDTLTELANRRYTFIYAQKMLLQAIKAKQNFAMIIFDVDHFKQVNESFGHAGGDIALKEISSTANKYVRAHDILGRIGGEEFLLILPEASSAQAYEIAERIRHAIEHKVIMVNSKPLQITASFGIAQLTDKQDSFKQLFNNADMALFQAKDQGRNQTVIANET</sequence>
<dbReference type="Proteomes" id="UP000197068">
    <property type="component" value="Unassembled WGS sequence"/>
</dbReference>
<dbReference type="PANTHER" id="PTHR45138">
    <property type="entry name" value="REGULATORY COMPONENTS OF SENSORY TRANSDUCTION SYSTEM"/>
    <property type="match status" value="1"/>
</dbReference>
<feature type="transmembrane region" description="Helical" evidence="3">
    <location>
        <begin position="447"/>
        <end position="467"/>
    </location>
</feature>
<evidence type="ECO:0000313" key="5">
    <source>
        <dbReference type="EMBL" id="GAW95824.1"/>
    </source>
</evidence>